<feature type="compositionally biased region" description="Polar residues" evidence="1">
    <location>
        <begin position="67"/>
        <end position="76"/>
    </location>
</feature>
<evidence type="ECO:0000256" key="1">
    <source>
        <dbReference type="SAM" id="MobiDB-lite"/>
    </source>
</evidence>
<accession>A0AAD7ABG7</accession>
<feature type="region of interest" description="Disordered" evidence="1">
    <location>
        <begin position="47"/>
        <end position="85"/>
    </location>
</feature>
<name>A0AAD7ABG7_9AGAR</name>
<dbReference type="Proteomes" id="UP001218218">
    <property type="component" value="Unassembled WGS sequence"/>
</dbReference>
<dbReference type="AlphaFoldDB" id="A0AAD7ABG7"/>
<proteinExistence type="predicted"/>
<comment type="caution">
    <text evidence="2">The sequence shown here is derived from an EMBL/GenBank/DDBJ whole genome shotgun (WGS) entry which is preliminary data.</text>
</comment>
<protein>
    <submittedName>
        <fullName evidence="2">Uncharacterized protein</fullName>
    </submittedName>
</protein>
<gene>
    <name evidence="2" type="ORF">DFH08DRAFT_691409</name>
</gene>
<evidence type="ECO:0000313" key="2">
    <source>
        <dbReference type="EMBL" id="KAJ7354213.1"/>
    </source>
</evidence>
<sequence>SSHLVKSLTTGLPENEDRGWLGVENSVLLKMIVAVLRGRGSRCTFQKIDESDPNMGKAKDMALDTPRNGQPVQLQTGIPPAFRLE</sequence>
<keyword evidence="3" id="KW-1185">Reference proteome</keyword>
<evidence type="ECO:0000313" key="3">
    <source>
        <dbReference type="Proteomes" id="UP001218218"/>
    </source>
</evidence>
<reference evidence="2" key="1">
    <citation type="submission" date="2023-03" db="EMBL/GenBank/DDBJ databases">
        <title>Massive genome expansion in bonnet fungi (Mycena s.s.) driven by repeated elements and novel gene families across ecological guilds.</title>
        <authorList>
            <consortium name="Lawrence Berkeley National Laboratory"/>
            <person name="Harder C.B."/>
            <person name="Miyauchi S."/>
            <person name="Viragh M."/>
            <person name="Kuo A."/>
            <person name="Thoen E."/>
            <person name="Andreopoulos B."/>
            <person name="Lu D."/>
            <person name="Skrede I."/>
            <person name="Drula E."/>
            <person name="Henrissat B."/>
            <person name="Morin E."/>
            <person name="Kohler A."/>
            <person name="Barry K."/>
            <person name="LaButti K."/>
            <person name="Morin E."/>
            <person name="Salamov A."/>
            <person name="Lipzen A."/>
            <person name="Mereny Z."/>
            <person name="Hegedus B."/>
            <person name="Baldrian P."/>
            <person name="Stursova M."/>
            <person name="Weitz H."/>
            <person name="Taylor A."/>
            <person name="Grigoriev I.V."/>
            <person name="Nagy L.G."/>
            <person name="Martin F."/>
            <person name="Kauserud H."/>
        </authorList>
    </citation>
    <scope>NUCLEOTIDE SEQUENCE</scope>
    <source>
        <strain evidence="2">CBHHK002</strain>
    </source>
</reference>
<feature type="non-terminal residue" evidence="2">
    <location>
        <position position="1"/>
    </location>
</feature>
<dbReference type="EMBL" id="JARIHO010000010">
    <property type="protein sequence ID" value="KAJ7354213.1"/>
    <property type="molecule type" value="Genomic_DNA"/>
</dbReference>
<organism evidence="2 3">
    <name type="scientific">Mycena albidolilacea</name>
    <dbReference type="NCBI Taxonomy" id="1033008"/>
    <lineage>
        <taxon>Eukaryota</taxon>
        <taxon>Fungi</taxon>
        <taxon>Dikarya</taxon>
        <taxon>Basidiomycota</taxon>
        <taxon>Agaricomycotina</taxon>
        <taxon>Agaricomycetes</taxon>
        <taxon>Agaricomycetidae</taxon>
        <taxon>Agaricales</taxon>
        <taxon>Marasmiineae</taxon>
        <taxon>Mycenaceae</taxon>
        <taxon>Mycena</taxon>
    </lineage>
</organism>